<dbReference type="RefSeq" id="WP_100867093.1">
    <property type="nucleotide sequence ID" value="NZ_PHUF01000003.1"/>
</dbReference>
<dbReference type="CDD" id="cd00085">
    <property type="entry name" value="HNHc"/>
    <property type="match status" value="1"/>
</dbReference>
<dbReference type="EMBL" id="PHUF01000003">
    <property type="protein sequence ID" value="PKB19646.1"/>
    <property type="molecule type" value="Genomic_DNA"/>
</dbReference>
<evidence type="ECO:0008006" key="4">
    <source>
        <dbReference type="Google" id="ProtNLM"/>
    </source>
</evidence>
<gene>
    <name evidence="2" type="ORF">B0I00_1886</name>
</gene>
<dbReference type="InterPro" id="IPR003615">
    <property type="entry name" value="HNH_nuc"/>
</dbReference>
<evidence type="ECO:0000256" key="1">
    <source>
        <dbReference type="SAM" id="MobiDB-lite"/>
    </source>
</evidence>
<feature type="region of interest" description="Disordered" evidence="1">
    <location>
        <begin position="88"/>
        <end position="115"/>
    </location>
</feature>
<dbReference type="Proteomes" id="UP000232587">
    <property type="component" value="Unassembled WGS sequence"/>
</dbReference>
<keyword evidence="3" id="KW-1185">Reference proteome</keyword>
<evidence type="ECO:0000313" key="2">
    <source>
        <dbReference type="EMBL" id="PKB19646.1"/>
    </source>
</evidence>
<accession>A0A2N0HL42</accession>
<name>A0A2N0HL42_9SPHN</name>
<evidence type="ECO:0000313" key="3">
    <source>
        <dbReference type="Proteomes" id="UP000232587"/>
    </source>
</evidence>
<dbReference type="AlphaFoldDB" id="A0A2N0HL42"/>
<dbReference type="OrthoDB" id="7220022at2"/>
<proteinExistence type="predicted"/>
<organism evidence="2 3">
    <name type="scientific">Novosphingobium kunmingense</name>
    <dbReference type="NCBI Taxonomy" id="1211806"/>
    <lineage>
        <taxon>Bacteria</taxon>
        <taxon>Pseudomonadati</taxon>
        <taxon>Pseudomonadota</taxon>
        <taxon>Alphaproteobacteria</taxon>
        <taxon>Sphingomonadales</taxon>
        <taxon>Sphingomonadaceae</taxon>
        <taxon>Novosphingobium</taxon>
    </lineage>
</organism>
<protein>
    <recommendedName>
        <fullName evidence="4">HNH endonuclease</fullName>
    </recommendedName>
</protein>
<sequence>MVRLVRLAPRLAPMLPRVARAAKVADSFYQSPEWVALRAKRMRDADYREAKARAKPGERLILDHKTERRDGGADLDPANTVWLTFSEHQAKTAQAKAERARRQGGGRKSTRHPAP</sequence>
<comment type="caution">
    <text evidence="2">The sequence shown here is derived from an EMBL/GenBank/DDBJ whole genome shotgun (WGS) entry which is preliminary data.</text>
</comment>
<feature type="compositionally biased region" description="Basic residues" evidence="1">
    <location>
        <begin position="102"/>
        <end position="115"/>
    </location>
</feature>
<reference evidence="2 3" key="1">
    <citation type="submission" date="2017-11" db="EMBL/GenBank/DDBJ databases">
        <title>Genomic Encyclopedia of Type Strains, Phase III (KMG-III): the genomes of soil and plant-associated and newly described type strains.</title>
        <authorList>
            <person name="Whitman W."/>
        </authorList>
    </citation>
    <scope>NUCLEOTIDE SEQUENCE [LARGE SCALE GENOMIC DNA]</scope>
    <source>
        <strain evidence="2 3">CGMCC 1.12274</strain>
    </source>
</reference>